<keyword evidence="2" id="KW-0472">Membrane</keyword>
<keyword evidence="2" id="KW-0812">Transmembrane</keyword>
<dbReference type="Proteomes" id="UP000254848">
    <property type="component" value="Unassembled WGS sequence"/>
</dbReference>
<evidence type="ECO:0000256" key="1">
    <source>
        <dbReference type="SAM" id="Coils"/>
    </source>
</evidence>
<dbReference type="RefSeq" id="WP_115457157.1">
    <property type="nucleotide sequence ID" value="NZ_QRAP01000001.1"/>
</dbReference>
<feature type="transmembrane region" description="Helical" evidence="2">
    <location>
        <begin position="95"/>
        <end position="115"/>
    </location>
</feature>
<evidence type="ECO:0000256" key="2">
    <source>
        <dbReference type="SAM" id="Phobius"/>
    </source>
</evidence>
<proteinExistence type="predicted"/>
<dbReference type="OrthoDB" id="8758353at2"/>
<organism evidence="3 4">
    <name type="scientific">Enterobacillus tribolii</name>
    <dbReference type="NCBI Taxonomy" id="1487935"/>
    <lineage>
        <taxon>Bacteria</taxon>
        <taxon>Pseudomonadati</taxon>
        <taxon>Pseudomonadota</taxon>
        <taxon>Gammaproteobacteria</taxon>
        <taxon>Enterobacterales</taxon>
        <taxon>Hafniaceae</taxon>
        <taxon>Enterobacillus</taxon>
    </lineage>
</organism>
<feature type="coiled-coil region" evidence="1">
    <location>
        <begin position="121"/>
        <end position="148"/>
    </location>
</feature>
<dbReference type="Pfam" id="PF19911">
    <property type="entry name" value="DUF6384"/>
    <property type="match status" value="2"/>
</dbReference>
<keyword evidence="1" id="KW-0175">Coiled coil</keyword>
<dbReference type="InterPro" id="IPR045964">
    <property type="entry name" value="DUF6384"/>
</dbReference>
<dbReference type="AlphaFoldDB" id="A0A370R4U6"/>
<comment type="caution">
    <text evidence="3">The sequence shown here is derived from an EMBL/GenBank/DDBJ whole genome shotgun (WGS) entry which is preliminary data.</text>
</comment>
<dbReference type="EMBL" id="QRAP01000001">
    <property type="protein sequence ID" value="RDK97444.1"/>
    <property type="molecule type" value="Genomic_DNA"/>
</dbReference>
<accession>A0A370R4U6</accession>
<keyword evidence="4" id="KW-1185">Reference proteome</keyword>
<evidence type="ECO:0000313" key="4">
    <source>
        <dbReference type="Proteomes" id="UP000254848"/>
    </source>
</evidence>
<keyword evidence="2" id="KW-1133">Transmembrane helix</keyword>
<gene>
    <name evidence="3" type="ORF">C8D90_101894</name>
</gene>
<sequence>MSEIKLSDQLGAMAIIDSLYAQQIAVEEHLNLPELRSKLTQRIREYYQSAGVEINDDLIEQGVKSWFTNRLRYKAPRLTLWQRTIAYLYVTSRRWLTVIGVLVLIAALIGGYRFYTARSTLDGLKQNFAAALSQRAQLDEKAQQLAQKLPSWKAVSLTYAGKSAAAIIAQTESLLSEFNANRKTAEPLAASAGSAQITQRLNTETALNDAQYARLEQALVQINRLPALVKADRALSAVARAPDYDAYVRRTPELASLVSAAAQALSQGADNAQAQVDKAANAFEREKNRSGMIQALNRHVARLEALPLSAADRSSVNAQIDGVRALSQSPDLTQQAWNSAMSALDDTYTLIVTPLTLTVVDRVGENSGIERTYDSSGGRSWYLIAEALTAQGNAFPLTIKDSETGELKKVRIFGIRISQSEFEKLKRDKQDDGHIDNGLVGRKPANQLGFQYVRPVMEGRITTW</sequence>
<feature type="coiled-coil region" evidence="1">
    <location>
        <begin position="262"/>
        <end position="289"/>
    </location>
</feature>
<reference evidence="3 4" key="1">
    <citation type="submission" date="2018-07" db="EMBL/GenBank/DDBJ databases">
        <title>Genomic Encyclopedia of Type Strains, Phase IV (KMG-IV): sequencing the most valuable type-strain genomes for metagenomic binning, comparative biology and taxonomic classification.</title>
        <authorList>
            <person name="Goeker M."/>
        </authorList>
    </citation>
    <scope>NUCLEOTIDE SEQUENCE [LARGE SCALE GENOMIC DNA]</scope>
    <source>
        <strain evidence="3 4">DSM 103736</strain>
    </source>
</reference>
<evidence type="ECO:0000313" key="3">
    <source>
        <dbReference type="EMBL" id="RDK97444.1"/>
    </source>
</evidence>
<protein>
    <submittedName>
        <fullName evidence="3">Uncharacterized protein</fullName>
    </submittedName>
</protein>
<name>A0A370R4U6_9GAMM</name>